<evidence type="ECO:0000313" key="1">
    <source>
        <dbReference type="EMBL" id="HFH28357.1"/>
    </source>
</evidence>
<dbReference type="EMBL" id="DSVL01000071">
    <property type="protein sequence ID" value="HFH28357.1"/>
    <property type="molecule type" value="Genomic_DNA"/>
</dbReference>
<dbReference type="AlphaFoldDB" id="A0A7C3E3K1"/>
<organism evidence="1">
    <name type="scientific">Gracilinema caldarium</name>
    <dbReference type="NCBI Taxonomy" id="215591"/>
    <lineage>
        <taxon>Bacteria</taxon>
        <taxon>Pseudomonadati</taxon>
        <taxon>Spirochaetota</taxon>
        <taxon>Spirochaetia</taxon>
        <taxon>Spirochaetales</taxon>
        <taxon>Breznakiellaceae</taxon>
        <taxon>Gracilinema</taxon>
    </lineage>
</organism>
<sequence>MKDYLKKLWIFGILVFVAGSSFLFSVQEQDVLTSMESLMKASQDAFDTNHPVEALKHLVGILALNDEASAEIDANRKSRRAELVRRADQKITEIGARLTLEAGDEWIKEDGTQRAGNVRDLAKGGGLMPVVRLVVNYDFGKAVVADAPIRFAFVDGLGDITLTGTTDANGIASTVVRSLSRTDKPVLIRAMLVISNRGKTRAFPEVHRDFAYLLPARTARIFASEGPASAMSANTAGNSGAAPLVDNISRALNGTGLDLLPTESALDPKTFAAALQGDLGAIQRACNLGGTSVSYLVLADVQYDPPRQMVLNGKAYNIFTSTARAQIRIVRSNGTVAITRPLISVKGQGGTEAAAIQSALMEARKAVEQDLAAHVDEIKAALD</sequence>
<protein>
    <submittedName>
        <fullName evidence="1">Uncharacterized protein</fullName>
    </submittedName>
</protein>
<reference evidence="1" key="1">
    <citation type="journal article" date="2020" name="mSystems">
        <title>Genome- and Community-Level Interaction Insights into Carbon Utilization and Element Cycling Functions of Hydrothermarchaeota in Hydrothermal Sediment.</title>
        <authorList>
            <person name="Zhou Z."/>
            <person name="Liu Y."/>
            <person name="Xu W."/>
            <person name="Pan J."/>
            <person name="Luo Z.H."/>
            <person name="Li M."/>
        </authorList>
    </citation>
    <scope>NUCLEOTIDE SEQUENCE [LARGE SCALE GENOMIC DNA]</scope>
    <source>
        <strain evidence="1">SpSt-503</strain>
    </source>
</reference>
<accession>A0A7C3E3K1</accession>
<name>A0A7C3E3K1_9SPIR</name>
<gene>
    <name evidence="1" type="ORF">ENS59_02435</name>
</gene>
<comment type="caution">
    <text evidence="1">The sequence shown here is derived from an EMBL/GenBank/DDBJ whole genome shotgun (WGS) entry which is preliminary data.</text>
</comment>
<proteinExistence type="predicted"/>